<sequence>MIPSFERDLEGTRSVKSLAPLADRLILSGVKWIGMDIAQAAGGGFSDLWKAPFRSRQVEITALRNYKPDDREHFDNSPSESSSDSTTPPSYQNLLSNYLDMLSQKPEDTTMSASDFSTTEPWPDVQPTAQHLMDSHFATPEWNESLFDESPLEAILDSPVIDDKALSREANNRRQLEHPNILPFSMGHGYLPRLRHVPRLIPPRMDTSNVTDYLARKPYCDRFKFMRVVASGLEYLHSSGDLYGDLRGANIVISANLTACIPDFGRLRLRDARESTLGAAIRWQTPEIFDLESLGEGETTLSRQQSEFFSFCLTVYEVFMCQWDRQAIWPAHLPYCPMVPVAEKPGLDLVADGGFEDFWSQFLDRDMPCQESSFYC</sequence>
<dbReference type="PANTHER" id="PTHR44329:SF214">
    <property type="entry name" value="PROTEIN KINASE DOMAIN-CONTAINING PROTEIN"/>
    <property type="match status" value="1"/>
</dbReference>
<evidence type="ECO:0000313" key="4">
    <source>
        <dbReference type="Proteomes" id="UP000294933"/>
    </source>
</evidence>
<dbReference type="InterPro" id="IPR000719">
    <property type="entry name" value="Prot_kinase_dom"/>
</dbReference>
<feature type="compositionally biased region" description="Low complexity" evidence="1">
    <location>
        <begin position="77"/>
        <end position="90"/>
    </location>
</feature>
<keyword evidence="4" id="KW-1185">Reference proteome</keyword>
<dbReference type="Gene3D" id="1.10.510.10">
    <property type="entry name" value="Transferase(Phosphotransferase) domain 1"/>
    <property type="match status" value="1"/>
</dbReference>
<dbReference type="GO" id="GO:0004674">
    <property type="term" value="F:protein serine/threonine kinase activity"/>
    <property type="evidence" value="ECO:0007669"/>
    <property type="project" value="TreeGrafter"/>
</dbReference>
<accession>A0A4Y7PT47</accession>
<dbReference type="VEuPathDB" id="FungiDB:BD410DRAFT_493003"/>
<dbReference type="STRING" id="50990.A0A4Y7PT47"/>
<dbReference type="OrthoDB" id="346907at2759"/>
<dbReference type="SUPFAM" id="SSF56112">
    <property type="entry name" value="Protein kinase-like (PK-like)"/>
    <property type="match status" value="1"/>
</dbReference>
<dbReference type="InterPro" id="IPR051681">
    <property type="entry name" value="Ser/Thr_Kinases-Pseudokinases"/>
</dbReference>
<dbReference type="PANTHER" id="PTHR44329">
    <property type="entry name" value="SERINE/THREONINE-PROTEIN KINASE TNNI3K-RELATED"/>
    <property type="match status" value="1"/>
</dbReference>
<evidence type="ECO:0000256" key="1">
    <source>
        <dbReference type="SAM" id="MobiDB-lite"/>
    </source>
</evidence>
<dbReference type="Pfam" id="PF07714">
    <property type="entry name" value="PK_Tyr_Ser-Thr"/>
    <property type="match status" value="1"/>
</dbReference>
<name>A0A4Y7PT47_9AGAM</name>
<organism evidence="3 4">
    <name type="scientific">Rickenella mellea</name>
    <dbReference type="NCBI Taxonomy" id="50990"/>
    <lineage>
        <taxon>Eukaryota</taxon>
        <taxon>Fungi</taxon>
        <taxon>Dikarya</taxon>
        <taxon>Basidiomycota</taxon>
        <taxon>Agaricomycotina</taxon>
        <taxon>Agaricomycetes</taxon>
        <taxon>Hymenochaetales</taxon>
        <taxon>Rickenellaceae</taxon>
        <taxon>Rickenella</taxon>
    </lineage>
</organism>
<gene>
    <name evidence="3" type="ORF">BD410DRAFT_493003</name>
</gene>
<dbReference type="Proteomes" id="UP000294933">
    <property type="component" value="Unassembled WGS sequence"/>
</dbReference>
<feature type="region of interest" description="Disordered" evidence="1">
    <location>
        <begin position="64"/>
        <end position="90"/>
    </location>
</feature>
<dbReference type="InterPro" id="IPR001245">
    <property type="entry name" value="Ser-Thr/Tyr_kinase_cat_dom"/>
</dbReference>
<reference evidence="3 4" key="1">
    <citation type="submission" date="2018-06" db="EMBL/GenBank/DDBJ databases">
        <title>A transcriptomic atlas of mushroom development highlights an independent origin of complex multicellularity.</title>
        <authorList>
            <consortium name="DOE Joint Genome Institute"/>
            <person name="Krizsan K."/>
            <person name="Almasi E."/>
            <person name="Merenyi Z."/>
            <person name="Sahu N."/>
            <person name="Viragh M."/>
            <person name="Koszo T."/>
            <person name="Mondo S."/>
            <person name="Kiss B."/>
            <person name="Balint B."/>
            <person name="Kues U."/>
            <person name="Barry K."/>
            <person name="Hegedus J.C."/>
            <person name="Henrissat B."/>
            <person name="Johnson J."/>
            <person name="Lipzen A."/>
            <person name="Ohm R."/>
            <person name="Nagy I."/>
            <person name="Pangilinan J."/>
            <person name="Yan J."/>
            <person name="Xiong Y."/>
            <person name="Grigoriev I.V."/>
            <person name="Hibbett D.S."/>
            <person name="Nagy L.G."/>
        </authorList>
    </citation>
    <scope>NUCLEOTIDE SEQUENCE [LARGE SCALE GENOMIC DNA]</scope>
    <source>
        <strain evidence="3 4">SZMC22713</strain>
    </source>
</reference>
<feature type="domain" description="Protein kinase" evidence="2">
    <location>
        <begin position="34"/>
        <end position="376"/>
    </location>
</feature>
<dbReference type="AlphaFoldDB" id="A0A4Y7PT47"/>
<evidence type="ECO:0000259" key="2">
    <source>
        <dbReference type="PROSITE" id="PS50011"/>
    </source>
</evidence>
<feature type="compositionally biased region" description="Basic and acidic residues" evidence="1">
    <location>
        <begin position="66"/>
        <end position="75"/>
    </location>
</feature>
<dbReference type="InterPro" id="IPR011009">
    <property type="entry name" value="Kinase-like_dom_sf"/>
</dbReference>
<evidence type="ECO:0000313" key="3">
    <source>
        <dbReference type="EMBL" id="TDL18554.1"/>
    </source>
</evidence>
<proteinExistence type="predicted"/>
<protein>
    <recommendedName>
        <fullName evidence="2">Protein kinase domain-containing protein</fullName>
    </recommendedName>
</protein>
<dbReference type="PROSITE" id="PS50011">
    <property type="entry name" value="PROTEIN_KINASE_DOM"/>
    <property type="match status" value="1"/>
</dbReference>
<dbReference type="GO" id="GO:0005524">
    <property type="term" value="F:ATP binding"/>
    <property type="evidence" value="ECO:0007669"/>
    <property type="project" value="InterPro"/>
</dbReference>
<dbReference type="EMBL" id="ML170206">
    <property type="protein sequence ID" value="TDL18554.1"/>
    <property type="molecule type" value="Genomic_DNA"/>
</dbReference>